<comment type="caution">
    <text evidence="1">The sequence shown here is derived from an EMBL/GenBank/DDBJ whole genome shotgun (WGS) entry which is preliminary data.</text>
</comment>
<dbReference type="InterPro" id="IPR052341">
    <property type="entry name" value="LOG_family_nucleotidases"/>
</dbReference>
<dbReference type="GO" id="GO:0005829">
    <property type="term" value="C:cytosol"/>
    <property type="evidence" value="ECO:0007669"/>
    <property type="project" value="TreeGrafter"/>
</dbReference>
<dbReference type="PANTHER" id="PTHR43393:SF3">
    <property type="entry name" value="LYSINE DECARBOXYLASE-LIKE PROTEIN"/>
    <property type="match status" value="1"/>
</dbReference>
<dbReference type="Pfam" id="PF18306">
    <property type="entry name" value="LDcluster4"/>
    <property type="match status" value="1"/>
</dbReference>
<organism evidence="1 2">
    <name type="scientific">Candidatus Taylorbacteria bacterium RIFCSPHIGHO2_02_FULL_46_13</name>
    <dbReference type="NCBI Taxonomy" id="1802312"/>
    <lineage>
        <taxon>Bacteria</taxon>
        <taxon>Candidatus Tayloriibacteriota</taxon>
    </lineage>
</organism>
<evidence type="ECO:0000313" key="1">
    <source>
        <dbReference type="EMBL" id="OHA26693.1"/>
    </source>
</evidence>
<protein>
    <recommendedName>
        <fullName evidence="3">DNA-binding protein</fullName>
    </recommendedName>
</protein>
<name>A0A1G2MS49_9BACT</name>
<dbReference type="Gene3D" id="3.40.50.450">
    <property type="match status" value="1"/>
</dbReference>
<dbReference type="SUPFAM" id="SSF102405">
    <property type="entry name" value="MCP/YpsA-like"/>
    <property type="match status" value="1"/>
</dbReference>
<proteinExistence type="predicted"/>
<dbReference type="InterPro" id="IPR041164">
    <property type="entry name" value="LDcluster4"/>
</dbReference>
<dbReference type="PANTHER" id="PTHR43393">
    <property type="entry name" value="CYTOKININ RIBOSIDE 5'-MONOPHOSPHATE PHOSPHORIBOHYDROLASE"/>
    <property type="match status" value="1"/>
</dbReference>
<dbReference type="Proteomes" id="UP000177565">
    <property type="component" value="Unassembled WGS sequence"/>
</dbReference>
<gene>
    <name evidence="1" type="ORF">A3C06_00040</name>
</gene>
<dbReference type="STRING" id="1802312.A3C06_00040"/>
<dbReference type="AlphaFoldDB" id="A0A1G2MS49"/>
<evidence type="ECO:0000313" key="2">
    <source>
        <dbReference type="Proteomes" id="UP000177565"/>
    </source>
</evidence>
<dbReference type="EMBL" id="MHRQ01000017">
    <property type="protein sequence ID" value="OHA26693.1"/>
    <property type="molecule type" value="Genomic_DNA"/>
</dbReference>
<reference evidence="1 2" key="1">
    <citation type="journal article" date="2016" name="Nat. Commun.">
        <title>Thousands of microbial genomes shed light on interconnected biogeochemical processes in an aquifer system.</title>
        <authorList>
            <person name="Anantharaman K."/>
            <person name="Brown C.T."/>
            <person name="Hug L.A."/>
            <person name="Sharon I."/>
            <person name="Castelle C.J."/>
            <person name="Probst A.J."/>
            <person name="Thomas B.C."/>
            <person name="Singh A."/>
            <person name="Wilkins M.J."/>
            <person name="Karaoz U."/>
            <person name="Brodie E.L."/>
            <person name="Williams K.H."/>
            <person name="Hubbard S.S."/>
            <person name="Banfield J.F."/>
        </authorList>
    </citation>
    <scope>NUCLEOTIDE SEQUENCE [LARGE SCALE GENOMIC DNA]</scope>
</reference>
<evidence type="ECO:0008006" key="3">
    <source>
        <dbReference type="Google" id="ProtNLM"/>
    </source>
</evidence>
<accession>A0A1G2MS49</accession>
<sequence>MKTIACFGSGSGAPGDAMYDAMLEVGRLLATLGYRVATGGFGGSGMEAPARGARVVGGTAIGYTMLGKKPNAFITAEVDCSRIPYLTIPPEMQYGIRLGRLLEADGFIIAANGGPGTMVELLAIINLNYKFPAWKANPKRFTLLNPSYGVGWDAKMGDQLSELGVFPREILPLYIISRTPQEAVDWVCQ</sequence>